<organism evidence="2 3">
    <name type="scientific">Megaselia scalaris</name>
    <name type="common">Humpbacked fly</name>
    <name type="synonym">Phora scalaris</name>
    <dbReference type="NCBI Taxonomy" id="36166"/>
    <lineage>
        <taxon>Eukaryota</taxon>
        <taxon>Metazoa</taxon>
        <taxon>Ecdysozoa</taxon>
        <taxon>Arthropoda</taxon>
        <taxon>Hexapoda</taxon>
        <taxon>Insecta</taxon>
        <taxon>Pterygota</taxon>
        <taxon>Neoptera</taxon>
        <taxon>Endopterygota</taxon>
        <taxon>Diptera</taxon>
        <taxon>Brachycera</taxon>
        <taxon>Muscomorpha</taxon>
        <taxon>Platypezoidea</taxon>
        <taxon>Phoridae</taxon>
        <taxon>Megaseliini</taxon>
        <taxon>Megaselia</taxon>
    </lineage>
</organism>
<dbReference type="HOGENOM" id="CLU_2443362_0_0_1"/>
<dbReference type="PROSITE" id="PS52001">
    <property type="entry name" value="AD"/>
    <property type="match status" value="1"/>
</dbReference>
<dbReference type="EMBL" id="CAQQ02012706">
    <property type="status" value="NOT_ANNOTATED_CDS"/>
    <property type="molecule type" value="Genomic_DNA"/>
</dbReference>
<dbReference type="InterPro" id="IPR019181">
    <property type="entry name" value="LSM12_ABD"/>
</dbReference>
<evidence type="ECO:0000313" key="2">
    <source>
        <dbReference type="EnsemblMetazoa" id="MESCA005440-PA"/>
    </source>
</evidence>
<reference evidence="3" key="1">
    <citation type="submission" date="2013-02" db="EMBL/GenBank/DDBJ databases">
        <authorList>
            <person name="Hughes D."/>
        </authorList>
    </citation>
    <scope>NUCLEOTIDE SEQUENCE</scope>
    <source>
        <strain>Durham</strain>
        <strain evidence="3">NC isolate 2 -- Noor lab</strain>
    </source>
</reference>
<name>T1GPB5_MEGSC</name>
<dbReference type="OMA" id="RWVKSNN"/>
<dbReference type="Pfam" id="PF09793">
    <property type="entry name" value="AD"/>
    <property type="match status" value="1"/>
</dbReference>
<reference evidence="2" key="2">
    <citation type="submission" date="2015-06" db="UniProtKB">
        <authorList>
            <consortium name="EnsemblMetazoa"/>
        </authorList>
    </citation>
    <scope>IDENTIFICATION</scope>
</reference>
<dbReference type="Proteomes" id="UP000015102">
    <property type="component" value="Unassembled WGS sequence"/>
</dbReference>
<proteinExistence type="predicted"/>
<sequence length="90" mass="10344">MLILKCSSSTSEELNDVYVLNLSFCSNVQVINEPNNPVVDAPQKLNLEQLKIKLRNNVDQRQRWVKSNNADVSTEGQELYRAIAKHFKVR</sequence>
<feature type="domain" description="AD" evidence="1">
    <location>
        <begin position="43"/>
        <end position="90"/>
    </location>
</feature>
<dbReference type="AlphaFoldDB" id="T1GPB5"/>
<accession>T1GPB5</accession>
<dbReference type="InterPro" id="IPR047574">
    <property type="entry name" value="AD"/>
</dbReference>
<evidence type="ECO:0000259" key="1">
    <source>
        <dbReference type="PROSITE" id="PS52001"/>
    </source>
</evidence>
<dbReference type="EnsemblMetazoa" id="MESCA005440-RA">
    <property type="protein sequence ID" value="MESCA005440-PA"/>
    <property type="gene ID" value="MESCA005440"/>
</dbReference>
<evidence type="ECO:0000313" key="3">
    <source>
        <dbReference type="Proteomes" id="UP000015102"/>
    </source>
</evidence>
<dbReference type="InterPro" id="IPR039683">
    <property type="entry name" value="Lsm12-like"/>
</dbReference>
<dbReference type="STRING" id="36166.T1GPB5"/>
<keyword evidence="3" id="KW-1185">Reference proteome</keyword>
<protein>
    <recommendedName>
        <fullName evidence="1">AD domain-containing protein</fullName>
    </recommendedName>
</protein>
<dbReference type="PANTHER" id="PTHR13542">
    <property type="entry name" value="LSM12 HOMOLOG"/>
    <property type="match status" value="1"/>
</dbReference>